<organism evidence="1 2">
    <name type="scientific">Bradyrhizobium erythrophlei</name>
    <dbReference type="NCBI Taxonomy" id="1437360"/>
    <lineage>
        <taxon>Bacteria</taxon>
        <taxon>Pseudomonadati</taxon>
        <taxon>Pseudomonadota</taxon>
        <taxon>Alphaproteobacteria</taxon>
        <taxon>Hyphomicrobiales</taxon>
        <taxon>Nitrobacteraceae</taxon>
        <taxon>Bradyrhizobium</taxon>
    </lineage>
</organism>
<reference evidence="1 2" key="1">
    <citation type="submission" date="2016-11" db="EMBL/GenBank/DDBJ databases">
        <authorList>
            <person name="Jaros S."/>
            <person name="Januszkiewicz K."/>
            <person name="Wedrychowicz H."/>
        </authorList>
    </citation>
    <scope>NUCLEOTIDE SEQUENCE [LARGE SCALE GENOMIC DNA]</scope>
    <source>
        <strain evidence="1 2">GAS138</strain>
    </source>
</reference>
<evidence type="ECO:0000313" key="1">
    <source>
        <dbReference type="EMBL" id="SHI11367.1"/>
    </source>
</evidence>
<name>A0A1M5YH40_9BRAD</name>
<proteinExistence type="predicted"/>
<gene>
    <name evidence="1" type="ORF">SAMN05443248_8311</name>
</gene>
<dbReference type="EMBL" id="LT670817">
    <property type="protein sequence ID" value="SHI11367.1"/>
    <property type="molecule type" value="Genomic_DNA"/>
</dbReference>
<dbReference type="Proteomes" id="UP000189796">
    <property type="component" value="Chromosome I"/>
</dbReference>
<accession>A0A1M5YH40</accession>
<sequence>MKLIPSRSRESELLRSIQRVTGSRFGAGISLRTVGRASYFIGIGGYSAAAANESFGFAADIMKSEIRGTISDLKREPLKTP</sequence>
<protein>
    <submittedName>
        <fullName evidence="1">Uncharacterized protein</fullName>
    </submittedName>
</protein>
<evidence type="ECO:0000313" key="2">
    <source>
        <dbReference type="Proteomes" id="UP000189796"/>
    </source>
</evidence>
<dbReference type="AlphaFoldDB" id="A0A1M5YH40"/>